<dbReference type="InterPro" id="IPR051202">
    <property type="entry name" value="Peptidase_C40"/>
</dbReference>
<dbReference type="EMBL" id="BAABEO010000008">
    <property type="protein sequence ID" value="GAA3672890.1"/>
    <property type="molecule type" value="Genomic_DNA"/>
</dbReference>
<protein>
    <recommendedName>
        <fullName evidence="5">NlpC/P60 domain-containing protein</fullName>
    </recommendedName>
</protein>
<gene>
    <name evidence="6" type="ORF">GCM10023081_09060</name>
</gene>
<organism evidence="6 7">
    <name type="scientific">Arthrobacter ginkgonis</name>
    <dbReference type="NCBI Taxonomy" id="1630594"/>
    <lineage>
        <taxon>Bacteria</taxon>
        <taxon>Bacillati</taxon>
        <taxon>Actinomycetota</taxon>
        <taxon>Actinomycetes</taxon>
        <taxon>Micrococcales</taxon>
        <taxon>Micrococcaceae</taxon>
        <taxon>Arthrobacter</taxon>
    </lineage>
</organism>
<evidence type="ECO:0000256" key="2">
    <source>
        <dbReference type="ARBA" id="ARBA00022670"/>
    </source>
</evidence>
<comment type="caution">
    <text evidence="6">The sequence shown here is derived from an EMBL/GenBank/DDBJ whole genome shotgun (WGS) entry which is preliminary data.</text>
</comment>
<evidence type="ECO:0000256" key="1">
    <source>
        <dbReference type="ARBA" id="ARBA00007074"/>
    </source>
</evidence>
<evidence type="ECO:0000313" key="6">
    <source>
        <dbReference type="EMBL" id="GAA3672890.1"/>
    </source>
</evidence>
<dbReference type="PROSITE" id="PS51935">
    <property type="entry name" value="NLPC_P60"/>
    <property type="match status" value="1"/>
</dbReference>
<keyword evidence="3" id="KW-0378">Hydrolase</keyword>
<evidence type="ECO:0000256" key="3">
    <source>
        <dbReference type="ARBA" id="ARBA00022801"/>
    </source>
</evidence>
<dbReference type="Proteomes" id="UP001500752">
    <property type="component" value="Unassembled WGS sequence"/>
</dbReference>
<dbReference type="Pfam" id="PF00877">
    <property type="entry name" value="NLPC_P60"/>
    <property type="match status" value="1"/>
</dbReference>
<dbReference type="InterPro" id="IPR038765">
    <property type="entry name" value="Papain-like_cys_pep_sf"/>
</dbReference>
<dbReference type="Gene3D" id="3.90.1720.10">
    <property type="entry name" value="endopeptidase domain like (from Nostoc punctiforme)"/>
    <property type="match status" value="1"/>
</dbReference>
<keyword evidence="2" id="KW-0645">Protease</keyword>
<dbReference type="PANTHER" id="PTHR47053:SF1">
    <property type="entry name" value="MUREIN DD-ENDOPEPTIDASE MEPH-RELATED"/>
    <property type="match status" value="1"/>
</dbReference>
<comment type="similarity">
    <text evidence="1">Belongs to the peptidase C40 family.</text>
</comment>
<evidence type="ECO:0000259" key="5">
    <source>
        <dbReference type="PROSITE" id="PS51935"/>
    </source>
</evidence>
<feature type="domain" description="NlpC/P60" evidence="5">
    <location>
        <begin position="99"/>
        <end position="220"/>
    </location>
</feature>
<keyword evidence="4" id="KW-0788">Thiol protease</keyword>
<keyword evidence="7" id="KW-1185">Reference proteome</keyword>
<proteinExistence type="inferred from homology"/>
<dbReference type="InterPro" id="IPR000064">
    <property type="entry name" value="NLP_P60_dom"/>
</dbReference>
<sequence length="220" mass="22457">MSYEATLERISSIQSRFGMMQAVTASTTEATAVQNTQATMTQTSSLESLASSLGLGTSGTSLDSLSTLLGSEASRSSLFAQALDAAKTTSAAPASTSGTTGGADIVATAKKYLGVPYVWGGTDPDKGLDCSGLVQLVMGELGVDMPRVARDQAKEGTAVASLAEAQPGDLLGMRNGSHIAIYLGDNKILHAPQPGQSVSIRSLTSADDIDTIRRVAPASA</sequence>
<evidence type="ECO:0000256" key="4">
    <source>
        <dbReference type="ARBA" id="ARBA00022807"/>
    </source>
</evidence>
<dbReference type="SUPFAM" id="SSF54001">
    <property type="entry name" value="Cysteine proteinases"/>
    <property type="match status" value="1"/>
</dbReference>
<reference evidence="7" key="1">
    <citation type="journal article" date="2019" name="Int. J. Syst. Evol. Microbiol.">
        <title>The Global Catalogue of Microorganisms (GCM) 10K type strain sequencing project: providing services to taxonomists for standard genome sequencing and annotation.</title>
        <authorList>
            <consortium name="The Broad Institute Genomics Platform"/>
            <consortium name="The Broad Institute Genome Sequencing Center for Infectious Disease"/>
            <person name="Wu L."/>
            <person name="Ma J."/>
        </authorList>
    </citation>
    <scope>NUCLEOTIDE SEQUENCE [LARGE SCALE GENOMIC DNA]</scope>
    <source>
        <strain evidence="7">JCM 30742</strain>
    </source>
</reference>
<accession>A0ABP7C135</accession>
<evidence type="ECO:0000313" key="7">
    <source>
        <dbReference type="Proteomes" id="UP001500752"/>
    </source>
</evidence>
<dbReference type="RefSeq" id="WP_345148805.1">
    <property type="nucleotide sequence ID" value="NZ_BAABEO010000008.1"/>
</dbReference>
<name>A0ABP7C135_9MICC</name>
<dbReference type="PANTHER" id="PTHR47053">
    <property type="entry name" value="MUREIN DD-ENDOPEPTIDASE MEPH-RELATED"/>
    <property type="match status" value="1"/>
</dbReference>